<dbReference type="InterPro" id="IPR001387">
    <property type="entry name" value="Cro/C1-type_HTH"/>
</dbReference>
<protein>
    <submittedName>
        <fullName evidence="2">Secretion protein EspR</fullName>
    </submittedName>
</protein>
<dbReference type="InterPro" id="IPR010982">
    <property type="entry name" value="Lambda_DNA-bd_dom_sf"/>
</dbReference>
<gene>
    <name evidence="2" type="ORF">D174_10250</name>
</gene>
<keyword evidence="3" id="KW-1185">Reference proteome</keyword>
<dbReference type="Proteomes" id="UP000018763">
    <property type="component" value="Chromosome"/>
</dbReference>
<accession>V5XAR8</accession>
<dbReference type="eggNOG" id="COG1476">
    <property type="taxonomic scope" value="Bacteria"/>
</dbReference>
<evidence type="ECO:0000313" key="2">
    <source>
        <dbReference type="EMBL" id="AHC24933.1"/>
    </source>
</evidence>
<dbReference type="EMBL" id="CP006936">
    <property type="protein sequence ID" value="AHC24933.1"/>
    <property type="molecule type" value="Genomic_DNA"/>
</dbReference>
<name>V5XAR8_MYCNE</name>
<dbReference type="Gene3D" id="1.10.260.40">
    <property type="entry name" value="lambda repressor-like DNA-binding domains"/>
    <property type="match status" value="1"/>
</dbReference>
<proteinExistence type="predicted"/>
<dbReference type="HOGENOM" id="CLU_127701_2_1_11"/>
<evidence type="ECO:0000259" key="1">
    <source>
        <dbReference type="PROSITE" id="PS50943"/>
    </source>
</evidence>
<dbReference type="CDD" id="cd00093">
    <property type="entry name" value="HTH_XRE"/>
    <property type="match status" value="1"/>
</dbReference>
<sequence>MRDDFADRLNRLFQVVHPLWRGPYTSREMLQELSLRGHVLSAPYLSQLRLGRRINPSRATIDAIADFFGVRADYFLAPGGGYQRQVDEDLYWLGVARDPLVRRIVSGLLELPAELSDELLAAAEARGAASVTEGAADRAEAG</sequence>
<dbReference type="KEGG" id="mne:D174_10250"/>
<dbReference type="GO" id="GO:0003677">
    <property type="term" value="F:DNA binding"/>
    <property type="evidence" value="ECO:0007669"/>
    <property type="project" value="InterPro"/>
</dbReference>
<feature type="domain" description="HTH cro/C1-type" evidence="1">
    <location>
        <begin position="40"/>
        <end position="75"/>
    </location>
</feature>
<evidence type="ECO:0000313" key="3">
    <source>
        <dbReference type="Proteomes" id="UP000018763"/>
    </source>
</evidence>
<dbReference type="AlphaFoldDB" id="V5XAR8"/>
<dbReference type="PROSITE" id="PS50943">
    <property type="entry name" value="HTH_CROC1"/>
    <property type="match status" value="1"/>
</dbReference>
<reference evidence="2 3" key="1">
    <citation type="journal article" date="2014" name="Genome Announc.">
        <title>Complete Genome Sequence of Sterol-Transforming Mycobacterium neoaurum Strain VKM Ac-1815D.</title>
        <authorList>
            <person name="Shtratnikova V.Y."/>
            <person name="Bragin E.Y."/>
            <person name="Dovbnya D.V."/>
            <person name="Pekov Y.A."/>
            <person name="Schelkunov M.I."/>
            <person name="Strizhov N."/>
            <person name="Ivashina T.V."/>
            <person name="Ashapkin V.V."/>
            <person name="Donova M.V."/>
        </authorList>
    </citation>
    <scope>NUCLEOTIDE SEQUENCE [LARGE SCALE GENOMIC DNA]</scope>
    <source>
        <strain evidence="2 3">VKM Ac-1815D</strain>
    </source>
</reference>
<organism evidence="2 3">
    <name type="scientific">Mycolicibacterium neoaurum VKM Ac-1815D</name>
    <dbReference type="NCBI Taxonomy" id="700508"/>
    <lineage>
        <taxon>Bacteria</taxon>
        <taxon>Bacillati</taxon>
        <taxon>Actinomycetota</taxon>
        <taxon>Actinomycetes</taxon>
        <taxon>Mycobacteriales</taxon>
        <taxon>Mycobacteriaceae</taxon>
        <taxon>Mycolicibacterium</taxon>
    </lineage>
</organism>